<reference evidence="4" key="2">
    <citation type="submission" date="2016-04" db="EMBL/GenBank/DDBJ databases">
        <title>First Complete Genome Sequence of a Subdivision 6 Acidobacterium.</title>
        <authorList>
            <person name="Huang S."/>
            <person name="Vieira S."/>
            <person name="Bunk B."/>
            <person name="Riedel T."/>
            <person name="Sproeer C."/>
            <person name="Overmann J."/>
        </authorList>
    </citation>
    <scope>NUCLEOTIDE SEQUENCE [LARGE SCALE GENOMIC DNA]</scope>
    <source>
        <strain evidence="4">DSM 100886 HEG_-6_39</strain>
    </source>
</reference>
<dbReference type="STRING" id="1855912.LuPra_03819"/>
<dbReference type="Pfam" id="PF13411">
    <property type="entry name" value="MerR_1"/>
    <property type="match status" value="1"/>
</dbReference>
<dbReference type="SMART" id="SM00422">
    <property type="entry name" value="HTH_MERR"/>
    <property type="match status" value="1"/>
</dbReference>
<sequence>MTIPDKPAFKASEVCELAQIQPYVLRSWESEFPELGLSKTPGGPRIYRRTDVERVLRIRDLVFTEGLTLSGVRRRFDAEQPQPQDDLFTFVAEIQAAQAKAAQAHAERRTLNVEAETVAPHPARRTPSVEAGGTSNAEAAAPNAGRRASSVPALAAPAGMTADGATVDVSATAPSAATVVPVEARATLVQLKQEMRSLLDLLGGDAAAAPPARPPSAPRRGKRS</sequence>
<protein>
    <recommendedName>
        <fullName evidence="2">HTH merR-type domain-containing protein</fullName>
    </recommendedName>
</protein>
<dbReference type="InterPro" id="IPR000551">
    <property type="entry name" value="MerR-type_HTH_dom"/>
</dbReference>
<proteinExistence type="predicted"/>
<evidence type="ECO:0000313" key="4">
    <source>
        <dbReference type="Proteomes" id="UP000076079"/>
    </source>
</evidence>
<dbReference type="GO" id="GO:0006355">
    <property type="term" value="P:regulation of DNA-templated transcription"/>
    <property type="evidence" value="ECO:0007669"/>
    <property type="project" value="InterPro"/>
</dbReference>
<reference evidence="3 4" key="1">
    <citation type="journal article" date="2016" name="Genome Announc.">
        <title>First Complete Genome Sequence of a Subdivision 6 Acidobacterium Strain.</title>
        <authorList>
            <person name="Huang S."/>
            <person name="Vieira S."/>
            <person name="Bunk B."/>
            <person name="Riedel T."/>
            <person name="Sproer C."/>
            <person name="Overmann J."/>
        </authorList>
    </citation>
    <scope>NUCLEOTIDE SEQUENCE [LARGE SCALE GENOMIC DNA]</scope>
    <source>
        <strain evidence="4">DSM 100886 HEG_-6_39</strain>
    </source>
</reference>
<dbReference type="InterPro" id="IPR009061">
    <property type="entry name" value="DNA-bd_dom_put_sf"/>
</dbReference>
<dbReference type="KEGG" id="abac:LuPra_03819"/>
<gene>
    <name evidence="3" type="ORF">LuPra_03819</name>
</gene>
<dbReference type="SUPFAM" id="SSF46955">
    <property type="entry name" value="Putative DNA-binding domain"/>
    <property type="match status" value="1"/>
</dbReference>
<dbReference type="Gene3D" id="1.10.1660.10">
    <property type="match status" value="1"/>
</dbReference>
<feature type="region of interest" description="Disordered" evidence="1">
    <location>
        <begin position="202"/>
        <end position="224"/>
    </location>
</feature>
<dbReference type="EMBL" id="CP015136">
    <property type="protein sequence ID" value="AMY10581.1"/>
    <property type="molecule type" value="Genomic_DNA"/>
</dbReference>
<accession>A0A143PQ75</accession>
<organism evidence="3 4">
    <name type="scientific">Luteitalea pratensis</name>
    <dbReference type="NCBI Taxonomy" id="1855912"/>
    <lineage>
        <taxon>Bacteria</taxon>
        <taxon>Pseudomonadati</taxon>
        <taxon>Acidobacteriota</taxon>
        <taxon>Vicinamibacteria</taxon>
        <taxon>Vicinamibacterales</taxon>
        <taxon>Vicinamibacteraceae</taxon>
        <taxon>Luteitalea</taxon>
    </lineage>
</organism>
<dbReference type="PROSITE" id="PS50937">
    <property type="entry name" value="HTH_MERR_2"/>
    <property type="match status" value="1"/>
</dbReference>
<evidence type="ECO:0000313" key="3">
    <source>
        <dbReference type="EMBL" id="AMY10581.1"/>
    </source>
</evidence>
<feature type="domain" description="HTH merR-type" evidence="2">
    <location>
        <begin position="8"/>
        <end position="78"/>
    </location>
</feature>
<dbReference type="GO" id="GO:0003677">
    <property type="term" value="F:DNA binding"/>
    <property type="evidence" value="ECO:0007669"/>
    <property type="project" value="InterPro"/>
</dbReference>
<dbReference type="AlphaFoldDB" id="A0A143PQ75"/>
<dbReference type="Proteomes" id="UP000076079">
    <property type="component" value="Chromosome"/>
</dbReference>
<feature type="region of interest" description="Disordered" evidence="1">
    <location>
        <begin position="114"/>
        <end position="148"/>
    </location>
</feature>
<keyword evidence="4" id="KW-1185">Reference proteome</keyword>
<feature type="compositionally biased region" description="Low complexity" evidence="1">
    <location>
        <begin position="135"/>
        <end position="148"/>
    </location>
</feature>
<evidence type="ECO:0000259" key="2">
    <source>
        <dbReference type="PROSITE" id="PS50937"/>
    </source>
</evidence>
<name>A0A143PQ75_LUTPR</name>
<evidence type="ECO:0000256" key="1">
    <source>
        <dbReference type="SAM" id="MobiDB-lite"/>
    </source>
</evidence>